<name>A0A7N0TEB7_KALFE</name>
<accession>A0A7N0TEB7</accession>
<proteinExistence type="predicted"/>
<keyword evidence="2" id="KW-1185">Reference proteome</keyword>
<dbReference type="Proteomes" id="UP000594263">
    <property type="component" value="Unplaced"/>
</dbReference>
<dbReference type="AlphaFoldDB" id="A0A7N0TEB7"/>
<protein>
    <submittedName>
        <fullName evidence="1">Uncharacterized protein</fullName>
    </submittedName>
</protein>
<dbReference type="Gramene" id="Kaladp0034s0041.1.v1.1">
    <property type="protein sequence ID" value="Kaladp0034s0041.1.v1.1.CDS.1"/>
    <property type="gene ID" value="Kaladp0034s0041.v1.1"/>
</dbReference>
<evidence type="ECO:0000313" key="1">
    <source>
        <dbReference type="EnsemblPlants" id="Kaladp0034s0041.1.v1.1.CDS.1"/>
    </source>
</evidence>
<organism evidence="1 2">
    <name type="scientific">Kalanchoe fedtschenkoi</name>
    <name type="common">Lavender scallops</name>
    <name type="synonym">South American air plant</name>
    <dbReference type="NCBI Taxonomy" id="63787"/>
    <lineage>
        <taxon>Eukaryota</taxon>
        <taxon>Viridiplantae</taxon>
        <taxon>Streptophyta</taxon>
        <taxon>Embryophyta</taxon>
        <taxon>Tracheophyta</taxon>
        <taxon>Spermatophyta</taxon>
        <taxon>Magnoliopsida</taxon>
        <taxon>eudicotyledons</taxon>
        <taxon>Gunneridae</taxon>
        <taxon>Pentapetalae</taxon>
        <taxon>Saxifragales</taxon>
        <taxon>Crassulaceae</taxon>
        <taxon>Kalanchoe</taxon>
    </lineage>
</organism>
<reference evidence="1" key="1">
    <citation type="submission" date="2021-01" db="UniProtKB">
        <authorList>
            <consortium name="EnsemblPlants"/>
        </authorList>
    </citation>
    <scope>IDENTIFICATION</scope>
</reference>
<evidence type="ECO:0000313" key="2">
    <source>
        <dbReference type="Proteomes" id="UP000594263"/>
    </source>
</evidence>
<sequence>MLKTGGQAANVQIWRVELGRHNLPISPARSRLIGSIELFLASLSGQYNILSLGFPATAISR</sequence>
<dbReference type="EnsemblPlants" id="Kaladp0034s0041.1.v1.1">
    <property type="protein sequence ID" value="Kaladp0034s0041.1.v1.1.CDS.1"/>
    <property type="gene ID" value="Kaladp0034s0041.v1.1"/>
</dbReference>